<feature type="non-terminal residue" evidence="1">
    <location>
        <position position="127"/>
    </location>
</feature>
<reference evidence="1" key="1">
    <citation type="submission" date="2019-09" db="EMBL/GenBank/DDBJ databases">
        <title>Bird 10,000 Genomes (B10K) Project - Family phase.</title>
        <authorList>
            <person name="Zhang G."/>
        </authorList>
    </citation>
    <scope>NUCLEOTIDE SEQUENCE</scope>
    <source>
        <strain evidence="1">OUT-0048</strain>
        <tissue evidence="1">Muscle</tissue>
    </source>
</reference>
<keyword evidence="2" id="KW-1185">Reference proteome</keyword>
<feature type="non-terminal residue" evidence="1">
    <location>
        <position position="1"/>
    </location>
</feature>
<accession>A0A851K197</accession>
<organism evidence="1 2">
    <name type="scientific">Vidua chalybeata</name>
    <name type="common">Village indigobird</name>
    <dbReference type="NCBI Taxonomy" id="81927"/>
    <lineage>
        <taxon>Eukaryota</taxon>
        <taxon>Metazoa</taxon>
        <taxon>Chordata</taxon>
        <taxon>Craniata</taxon>
        <taxon>Vertebrata</taxon>
        <taxon>Euteleostomi</taxon>
        <taxon>Archelosauria</taxon>
        <taxon>Archosauria</taxon>
        <taxon>Dinosauria</taxon>
        <taxon>Saurischia</taxon>
        <taxon>Theropoda</taxon>
        <taxon>Coelurosauria</taxon>
        <taxon>Aves</taxon>
        <taxon>Neognathae</taxon>
        <taxon>Neoaves</taxon>
        <taxon>Telluraves</taxon>
        <taxon>Australaves</taxon>
        <taxon>Passeriformes</taxon>
        <taxon>Passeroidea</taxon>
        <taxon>Estrildidae</taxon>
        <taxon>Viduinae</taxon>
        <taxon>Vidua</taxon>
    </lineage>
</organism>
<sequence>KMYEGVAVMLSFLHSDHIKLLWSTVCNLVQVCEDPKTSVEIWIWGRIKQLLHMLQAHLTLISNSSAGSLSSANAAGIIQYLHLSDELSPDEIQENTFSLQAACCAAVTELVLNEAHAYQLIQVGRFY</sequence>
<proteinExistence type="predicted"/>
<dbReference type="EMBL" id="WBNB01000150">
    <property type="protein sequence ID" value="NXB83623.1"/>
    <property type="molecule type" value="Genomic_DNA"/>
</dbReference>
<keyword evidence="1" id="KW-0418">Kinase</keyword>
<keyword evidence="1" id="KW-0808">Transferase</keyword>
<protein>
    <submittedName>
        <fullName evidence="1">NEK10 kinase</fullName>
    </submittedName>
</protein>
<dbReference type="AlphaFoldDB" id="A0A851K197"/>
<gene>
    <name evidence="1" type="primary">Nek10</name>
    <name evidence="1" type="ORF">VIDCHA_R15557</name>
</gene>
<dbReference type="Proteomes" id="UP000634236">
    <property type="component" value="Unassembled WGS sequence"/>
</dbReference>
<evidence type="ECO:0000313" key="1">
    <source>
        <dbReference type="EMBL" id="NXB83623.1"/>
    </source>
</evidence>
<name>A0A851K197_VIDCH</name>
<dbReference type="GO" id="GO:0016301">
    <property type="term" value="F:kinase activity"/>
    <property type="evidence" value="ECO:0007669"/>
    <property type="project" value="UniProtKB-KW"/>
</dbReference>
<comment type="caution">
    <text evidence="1">The sequence shown here is derived from an EMBL/GenBank/DDBJ whole genome shotgun (WGS) entry which is preliminary data.</text>
</comment>
<evidence type="ECO:0000313" key="2">
    <source>
        <dbReference type="Proteomes" id="UP000634236"/>
    </source>
</evidence>